<evidence type="ECO:0000256" key="6">
    <source>
        <dbReference type="PROSITE-ProRule" id="PRU00191"/>
    </source>
</evidence>
<dbReference type="SUPFAM" id="SSF55550">
    <property type="entry name" value="SH2 domain"/>
    <property type="match status" value="1"/>
</dbReference>
<feature type="compositionally biased region" description="Pro residues" evidence="7">
    <location>
        <begin position="312"/>
        <end position="322"/>
    </location>
</feature>
<feature type="region of interest" description="Disordered" evidence="7">
    <location>
        <begin position="15"/>
        <end position="267"/>
    </location>
</feature>
<proteinExistence type="predicted"/>
<feature type="compositionally biased region" description="Gly residues" evidence="7">
    <location>
        <begin position="221"/>
        <end position="230"/>
    </location>
</feature>
<feature type="compositionally biased region" description="Low complexity" evidence="7">
    <location>
        <begin position="146"/>
        <end position="164"/>
    </location>
</feature>
<comment type="pathway">
    <text evidence="1">Protein modification; protein ubiquitination.</text>
</comment>
<feature type="compositionally biased region" description="Polar residues" evidence="7">
    <location>
        <begin position="250"/>
        <end position="262"/>
    </location>
</feature>
<dbReference type="SMART" id="SM00252">
    <property type="entry name" value="SH2"/>
    <property type="match status" value="1"/>
</dbReference>
<keyword evidence="3" id="KW-0734">Signal transduction inhibitor</keyword>
<dbReference type="SMART" id="SM00969">
    <property type="entry name" value="SOCS_box"/>
    <property type="match status" value="1"/>
</dbReference>
<dbReference type="GO" id="GO:0046854">
    <property type="term" value="P:phosphatidylinositol phosphate biosynthetic process"/>
    <property type="evidence" value="ECO:0007669"/>
    <property type="project" value="TreeGrafter"/>
</dbReference>
<feature type="domain" description="SOCS box" evidence="9">
    <location>
        <begin position="696"/>
        <end position="745"/>
    </location>
</feature>
<accession>A0A904A3C2</accession>
<keyword evidence="4" id="KW-0833">Ubl conjugation pathway</keyword>
<evidence type="ECO:0000256" key="5">
    <source>
        <dbReference type="ARBA" id="ARBA00022999"/>
    </source>
</evidence>
<dbReference type="Gene3D" id="3.30.505.10">
    <property type="entry name" value="SH2 domain"/>
    <property type="match status" value="1"/>
</dbReference>
<keyword evidence="5 6" id="KW-0727">SH2 domain</keyword>
<feature type="compositionally biased region" description="Low complexity" evidence="7">
    <location>
        <begin position="231"/>
        <end position="246"/>
    </location>
</feature>
<dbReference type="EnsemblMetazoa" id="AQUA017504-RB">
    <property type="protein sequence ID" value="AQUA017504-PB"/>
    <property type="gene ID" value="AQUA017504"/>
</dbReference>
<name>A0A904A3C2_ANOQN</name>
<dbReference type="InterPro" id="IPR001496">
    <property type="entry name" value="SOCS_box"/>
</dbReference>
<protein>
    <recommendedName>
        <fullName evidence="12">Suppressor of cytokine signaling 5</fullName>
    </recommendedName>
</protein>
<feature type="compositionally biased region" description="Low complexity" evidence="7">
    <location>
        <begin position="117"/>
        <end position="130"/>
    </location>
</feature>
<dbReference type="PROSITE" id="PS50001">
    <property type="entry name" value="SH2"/>
    <property type="match status" value="1"/>
</dbReference>
<dbReference type="GO" id="GO:0035556">
    <property type="term" value="P:intracellular signal transduction"/>
    <property type="evidence" value="ECO:0007669"/>
    <property type="project" value="InterPro"/>
</dbReference>
<feature type="domain" description="SH2" evidence="8">
    <location>
        <begin position="606"/>
        <end position="701"/>
    </location>
</feature>
<evidence type="ECO:0000256" key="7">
    <source>
        <dbReference type="SAM" id="MobiDB-lite"/>
    </source>
</evidence>
<dbReference type="InterPro" id="IPR000980">
    <property type="entry name" value="SH2"/>
</dbReference>
<evidence type="ECO:0000256" key="2">
    <source>
        <dbReference type="ARBA" id="ARBA00022604"/>
    </source>
</evidence>
<dbReference type="PROSITE" id="PS50225">
    <property type="entry name" value="SOCS"/>
    <property type="match status" value="1"/>
</dbReference>
<evidence type="ECO:0000256" key="4">
    <source>
        <dbReference type="ARBA" id="ARBA00022786"/>
    </source>
</evidence>
<feature type="compositionally biased region" description="Low complexity" evidence="7">
    <location>
        <begin position="18"/>
        <end position="47"/>
    </location>
</feature>
<evidence type="ECO:0000259" key="9">
    <source>
        <dbReference type="PROSITE" id="PS50225"/>
    </source>
</evidence>
<dbReference type="GO" id="GO:0046935">
    <property type="term" value="F:1-phosphatidylinositol-3-kinase regulator activity"/>
    <property type="evidence" value="ECO:0007669"/>
    <property type="project" value="TreeGrafter"/>
</dbReference>
<dbReference type="InterPro" id="IPR036036">
    <property type="entry name" value="SOCS_box-like_dom_sf"/>
</dbReference>
<sequence>MAHKRFLKMFWPFQDCQSTSSSPTAGSSAVASPSAATVGGSTVAATSNNNGSSAKDAEQRPGEATVDDNSSNQTAAAPTTPTSVVSAGSANTASDSSPVATVTVGSASKATANLPPCASSVSCCASNGNSRKSASSTASTLFGSLSFAGRRSRSSNARAGSCCSPTADGCNSPEQQQQQQQRSRISWIPGSGQKQHRNGAKNATPSAKTKKSNWPFSLKSSGGGGSGGSNTGTAAAAAHKQTTKAANGGSVVSTNTAMSSDATPGGSGSVLAGVAGPSLRGSTLIASAKLLKGESDKDDTCVCTAYRKVSESPPPPSSPVPPSAVAAAAGPSGVAASRPNDSVEWLEEAIQGSGLVPLNLHMLSSLRAAGSAGTSAGQPLISLAGPESIPMLPNNGSSSSSSNNNYHHHHHHHAMAAALVADHHPTFFFQSAHHAPAAAAGAPGAAAAAAAAAGPAALFGTLPLGAGHPPANDVILLADSPVLFDLTSDDFSVEDCDERARIQRELEIREGVDAPPNFHPRRLMSGGTIASGPAANHPIAFIYSRDLVQRGLLMANKLIQPLDAAAAAAAGVCVARSGFGRLRIHSQVDFIHCLVPDLQKITSCSFYWGKMDRYEAERLLEGKPEGTFLLRDSAQEEFLFSVSFRKYNRSLHARIEQFNHKFSFDSRDPGVFTASTVTGLLEHYKDPSCVMFFEPMLTFPLNRNFSFSLQQLCRAVIVSNTTYDGINELTLPKSLKSYLKEYHYRQRVRFRPMDEHLYSNA</sequence>
<evidence type="ECO:0000256" key="1">
    <source>
        <dbReference type="ARBA" id="ARBA00004906"/>
    </source>
</evidence>
<evidence type="ECO:0008006" key="12">
    <source>
        <dbReference type="Google" id="ProtNLM"/>
    </source>
</evidence>
<feature type="compositionally biased region" description="Low complexity" evidence="7">
    <location>
        <begin position="323"/>
        <end position="337"/>
    </location>
</feature>
<feature type="compositionally biased region" description="Low complexity" evidence="7">
    <location>
        <begin position="74"/>
        <end position="87"/>
    </location>
</feature>
<evidence type="ECO:0000313" key="10">
    <source>
        <dbReference type="EnsemblMetazoa" id="AQUA017504-PB"/>
    </source>
</evidence>
<feature type="region of interest" description="Disordered" evidence="7">
    <location>
        <begin position="307"/>
        <end position="340"/>
    </location>
</feature>
<evidence type="ECO:0000256" key="3">
    <source>
        <dbReference type="ARBA" id="ARBA00022700"/>
    </source>
</evidence>
<evidence type="ECO:0000259" key="8">
    <source>
        <dbReference type="PROSITE" id="PS50001"/>
    </source>
</evidence>
<organism evidence="10 11">
    <name type="scientific">Anopheles quadriannulatus</name>
    <name type="common">Mosquito</name>
    <dbReference type="NCBI Taxonomy" id="34691"/>
    <lineage>
        <taxon>Eukaryota</taxon>
        <taxon>Metazoa</taxon>
        <taxon>Ecdysozoa</taxon>
        <taxon>Arthropoda</taxon>
        <taxon>Hexapoda</taxon>
        <taxon>Insecta</taxon>
        <taxon>Pterygota</taxon>
        <taxon>Neoptera</taxon>
        <taxon>Endopterygota</taxon>
        <taxon>Diptera</taxon>
        <taxon>Nematocera</taxon>
        <taxon>Culicoidea</taxon>
        <taxon>Culicidae</taxon>
        <taxon>Anophelinae</taxon>
        <taxon>Anopheles</taxon>
    </lineage>
</organism>
<dbReference type="InterPro" id="IPR036860">
    <property type="entry name" value="SH2_dom_sf"/>
</dbReference>
<dbReference type="GO" id="GO:0009968">
    <property type="term" value="P:negative regulation of signal transduction"/>
    <property type="evidence" value="ECO:0007669"/>
    <property type="project" value="UniProtKB-KW"/>
</dbReference>
<keyword evidence="2" id="KW-0341">Growth regulation</keyword>
<dbReference type="FunFam" id="3.30.505.10:FF:000028">
    <property type="entry name" value="Suppressor of cytokine signaling 5"/>
    <property type="match status" value="1"/>
</dbReference>
<reference evidence="10" key="1">
    <citation type="submission" date="2022-10" db="UniProtKB">
        <authorList>
            <consortium name="EnsemblMetazoa"/>
        </authorList>
    </citation>
    <scope>IDENTIFICATION</scope>
    <source>
        <strain evidence="10">SANGQUA</strain>
    </source>
</reference>
<dbReference type="SMART" id="SM00253">
    <property type="entry name" value="SOCS"/>
    <property type="match status" value="1"/>
</dbReference>
<feature type="compositionally biased region" description="Polar residues" evidence="7">
    <location>
        <begin position="88"/>
        <end position="111"/>
    </location>
</feature>
<dbReference type="PANTHER" id="PTHR10155:SF0">
    <property type="entry name" value="SUPPRESSOR OF CYTOKINE SIGNALING AT 36E, ISOFORM D"/>
    <property type="match status" value="1"/>
</dbReference>
<dbReference type="Pfam" id="PF00017">
    <property type="entry name" value="SH2"/>
    <property type="match status" value="1"/>
</dbReference>
<feature type="compositionally biased region" description="Polar residues" evidence="7">
    <location>
        <begin position="131"/>
        <end position="143"/>
    </location>
</feature>
<dbReference type="SUPFAM" id="SSF158235">
    <property type="entry name" value="SOCS box-like"/>
    <property type="match status" value="1"/>
</dbReference>
<dbReference type="AlphaFoldDB" id="A0A904A3C2"/>
<feature type="compositionally biased region" description="Polar residues" evidence="7">
    <location>
        <begin position="201"/>
        <end position="215"/>
    </location>
</feature>
<dbReference type="GO" id="GO:0005942">
    <property type="term" value="C:phosphatidylinositol 3-kinase complex"/>
    <property type="evidence" value="ECO:0007669"/>
    <property type="project" value="TreeGrafter"/>
</dbReference>
<dbReference type="PANTHER" id="PTHR10155">
    <property type="entry name" value="PHOSPHATIDYLINOSITOL 3-KINASE REGULATORY SUBUNIT"/>
    <property type="match status" value="1"/>
</dbReference>
<keyword evidence="11" id="KW-1185">Reference proteome</keyword>
<dbReference type="Proteomes" id="UP000076407">
    <property type="component" value="Unassembled WGS sequence"/>
</dbReference>
<evidence type="ECO:0000313" key="11">
    <source>
        <dbReference type="Proteomes" id="UP000076407"/>
    </source>
</evidence>
<dbReference type="Pfam" id="PF07525">
    <property type="entry name" value="SOCS_box"/>
    <property type="match status" value="1"/>
</dbReference>